<evidence type="ECO:0000256" key="7">
    <source>
        <dbReference type="ARBA" id="ARBA00023136"/>
    </source>
</evidence>
<dbReference type="PANTHER" id="PTHR35011">
    <property type="entry name" value="2,3-DIKETO-L-GULONATE TRAP TRANSPORTER SMALL PERMEASE PROTEIN YIAM"/>
    <property type="match status" value="1"/>
</dbReference>
<dbReference type="OrthoDB" id="6900059at2"/>
<feature type="transmembrane region" description="Helical" evidence="9">
    <location>
        <begin position="94"/>
        <end position="115"/>
    </location>
</feature>
<proteinExistence type="inferred from homology"/>
<keyword evidence="6 9" id="KW-1133">Transmembrane helix</keyword>
<gene>
    <name evidence="11" type="ORF">Ga0061065_10912</name>
</gene>
<dbReference type="InterPro" id="IPR007387">
    <property type="entry name" value="TRAP_DctQ"/>
</dbReference>
<dbReference type="Pfam" id="PF04290">
    <property type="entry name" value="DctQ"/>
    <property type="match status" value="1"/>
</dbReference>
<dbReference type="PANTHER" id="PTHR35011:SF10">
    <property type="entry name" value="TRAP TRANSPORTER SMALL PERMEASE PROTEIN"/>
    <property type="match status" value="1"/>
</dbReference>
<evidence type="ECO:0000256" key="1">
    <source>
        <dbReference type="ARBA" id="ARBA00004429"/>
    </source>
</evidence>
<accession>A0A0K6IPK5</accession>
<dbReference type="Proteomes" id="UP000182769">
    <property type="component" value="Unassembled WGS sequence"/>
</dbReference>
<organism evidence="11 12">
    <name type="scientific">Marinomonas fungiae</name>
    <dbReference type="NCBI Taxonomy" id="1137284"/>
    <lineage>
        <taxon>Bacteria</taxon>
        <taxon>Pseudomonadati</taxon>
        <taxon>Pseudomonadota</taxon>
        <taxon>Gammaproteobacteria</taxon>
        <taxon>Oceanospirillales</taxon>
        <taxon>Oceanospirillaceae</taxon>
        <taxon>Marinomonas</taxon>
    </lineage>
</organism>
<dbReference type="GO" id="GO:0005886">
    <property type="term" value="C:plasma membrane"/>
    <property type="evidence" value="ECO:0007669"/>
    <property type="project" value="UniProtKB-SubCell"/>
</dbReference>
<keyword evidence="7 9" id="KW-0472">Membrane</keyword>
<dbReference type="AlphaFoldDB" id="A0A0K6IPK5"/>
<dbReference type="RefSeq" id="WP_055463785.1">
    <property type="nucleotide sequence ID" value="NZ_CYHG01000009.1"/>
</dbReference>
<dbReference type="EMBL" id="CYHG01000009">
    <property type="protein sequence ID" value="CUB05024.1"/>
    <property type="molecule type" value="Genomic_DNA"/>
</dbReference>
<evidence type="ECO:0000256" key="8">
    <source>
        <dbReference type="ARBA" id="ARBA00038436"/>
    </source>
</evidence>
<comment type="subcellular location">
    <subcellularLocation>
        <location evidence="1 9">Cell inner membrane</location>
        <topology evidence="1 9">Multi-pass membrane protein</topology>
    </subcellularLocation>
</comment>
<feature type="domain" description="Tripartite ATP-independent periplasmic transporters DctQ component" evidence="10">
    <location>
        <begin position="31"/>
        <end position="159"/>
    </location>
</feature>
<evidence type="ECO:0000313" key="12">
    <source>
        <dbReference type="Proteomes" id="UP000182769"/>
    </source>
</evidence>
<comment type="similarity">
    <text evidence="8 9">Belongs to the TRAP transporter small permease family.</text>
</comment>
<dbReference type="GO" id="GO:0015740">
    <property type="term" value="P:C4-dicarboxylate transport"/>
    <property type="evidence" value="ECO:0007669"/>
    <property type="project" value="TreeGrafter"/>
</dbReference>
<sequence length="167" mass="18605">MKLSVMNVVEGGLKRTARSFALLGGLIMLSLAIITVASIIGRTFFGQSVEGDYELTELGLAMSVFLFLPECYLRKGHIIVDLFTANCQPKTLYLLDQLGNLIFTFVSIAFAYRMVLSGMESKDYYEQTMILELPIWWVYVVGVICFSLCALCGINRLITCRSGEGDE</sequence>
<evidence type="ECO:0000256" key="9">
    <source>
        <dbReference type="RuleBase" id="RU369079"/>
    </source>
</evidence>
<evidence type="ECO:0000313" key="11">
    <source>
        <dbReference type="EMBL" id="CUB05024.1"/>
    </source>
</evidence>
<evidence type="ECO:0000256" key="3">
    <source>
        <dbReference type="ARBA" id="ARBA00022475"/>
    </source>
</evidence>
<keyword evidence="4 9" id="KW-0997">Cell inner membrane</keyword>
<evidence type="ECO:0000259" key="10">
    <source>
        <dbReference type="Pfam" id="PF04290"/>
    </source>
</evidence>
<comment type="function">
    <text evidence="9">Part of the tripartite ATP-independent periplasmic (TRAP) transport system.</text>
</comment>
<keyword evidence="12" id="KW-1185">Reference proteome</keyword>
<feature type="transmembrane region" description="Helical" evidence="9">
    <location>
        <begin position="20"/>
        <end position="41"/>
    </location>
</feature>
<keyword evidence="5 9" id="KW-0812">Transmembrane</keyword>
<protein>
    <recommendedName>
        <fullName evidence="9">TRAP transporter small permease protein</fullName>
    </recommendedName>
</protein>
<keyword evidence="3" id="KW-1003">Cell membrane</keyword>
<evidence type="ECO:0000256" key="4">
    <source>
        <dbReference type="ARBA" id="ARBA00022519"/>
    </source>
</evidence>
<keyword evidence="2 9" id="KW-0813">Transport</keyword>
<dbReference type="InterPro" id="IPR055348">
    <property type="entry name" value="DctQ"/>
</dbReference>
<dbReference type="STRING" id="1137284.GCA_001418205_02717"/>
<comment type="subunit">
    <text evidence="9">The complex comprises the extracytoplasmic solute receptor protein and the two transmembrane proteins.</text>
</comment>
<feature type="transmembrane region" description="Helical" evidence="9">
    <location>
        <begin position="135"/>
        <end position="154"/>
    </location>
</feature>
<evidence type="ECO:0000256" key="2">
    <source>
        <dbReference type="ARBA" id="ARBA00022448"/>
    </source>
</evidence>
<dbReference type="GO" id="GO:0022857">
    <property type="term" value="F:transmembrane transporter activity"/>
    <property type="evidence" value="ECO:0007669"/>
    <property type="project" value="UniProtKB-UniRule"/>
</dbReference>
<evidence type="ECO:0000256" key="5">
    <source>
        <dbReference type="ARBA" id="ARBA00022692"/>
    </source>
</evidence>
<reference evidence="12" key="1">
    <citation type="submission" date="2015-08" db="EMBL/GenBank/DDBJ databases">
        <authorList>
            <person name="Varghese N."/>
        </authorList>
    </citation>
    <scope>NUCLEOTIDE SEQUENCE [LARGE SCALE GENOMIC DNA]</scope>
    <source>
        <strain evidence="12">JCM 18476</strain>
    </source>
</reference>
<evidence type="ECO:0000256" key="6">
    <source>
        <dbReference type="ARBA" id="ARBA00022989"/>
    </source>
</evidence>
<feature type="transmembrane region" description="Helical" evidence="9">
    <location>
        <begin position="53"/>
        <end position="73"/>
    </location>
</feature>
<name>A0A0K6IPK5_9GAMM</name>